<dbReference type="InterPro" id="IPR006056">
    <property type="entry name" value="RidA"/>
</dbReference>
<dbReference type="FunFam" id="3.30.1330.40:FF:000001">
    <property type="entry name" value="L-PSP family endoribonuclease"/>
    <property type="match status" value="1"/>
</dbReference>
<dbReference type="OrthoDB" id="9809792at2"/>
<reference evidence="3" key="1">
    <citation type="submission" date="2016-10" db="EMBL/GenBank/DDBJ databases">
        <authorList>
            <person name="Varghese N."/>
            <person name="Submissions S."/>
        </authorList>
    </citation>
    <scope>NUCLEOTIDE SEQUENCE [LARGE SCALE GENOMIC DNA]</scope>
    <source>
        <strain evidence="3">CBMB127</strain>
    </source>
</reference>
<comment type="similarity">
    <text evidence="1">Belongs to the RutC family.</text>
</comment>
<keyword evidence="3" id="KW-1185">Reference proteome</keyword>
<evidence type="ECO:0000256" key="1">
    <source>
        <dbReference type="ARBA" id="ARBA00010552"/>
    </source>
</evidence>
<organism evidence="2 3">
    <name type="scientific">Methylophilus rhizosphaerae</name>
    <dbReference type="NCBI Taxonomy" id="492660"/>
    <lineage>
        <taxon>Bacteria</taxon>
        <taxon>Pseudomonadati</taxon>
        <taxon>Pseudomonadota</taxon>
        <taxon>Betaproteobacteria</taxon>
        <taxon>Nitrosomonadales</taxon>
        <taxon>Methylophilaceae</taxon>
        <taxon>Methylophilus</taxon>
    </lineage>
</organism>
<dbReference type="NCBIfam" id="TIGR00004">
    <property type="entry name" value="Rid family detoxifying hydrolase"/>
    <property type="match status" value="1"/>
</dbReference>
<dbReference type="PANTHER" id="PTHR11803:SF58">
    <property type="entry name" value="PROTEIN HMF1-RELATED"/>
    <property type="match status" value="1"/>
</dbReference>
<sequence>MNIVQTPHAPAAIGPYAQGVIVSNMLYTSGQIALRPDGSLNDGDVVEQTRQVLANLQAIIEAAGGRMQQVIKTTVFLKNLDDFTAMNQVYGEVFGTHTPARSTVQVAKLPRDVLVEIEAIVALG</sequence>
<dbReference type="SUPFAM" id="SSF55298">
    <property type="entry name" value="YjgF-like"/>
    <property type="match status" value="1"/>
</dbReference>
<dbReference type="AlphaFoldDB" id="A0A1G9AUT8"/>
<dbReference type="PROSITE" id="PS01094">
    <property type="entry name" value="UPF0076"/>
    <property type="match status" value="1"/>
</dbReference>
<dbReference type="Proteomes" id="UP000198629">
    <property type="component" value="Unassembled WGS sequence"/>
</dbReference>
<proteinExistence type="inferred from homology"/>
<evidence type="ECO:0000313" key="2">
    <source>
        <dbReference type="EMBL" id="SDK31037.1"/>
    </source>
</evidence>
<gene>
    <name evidence="2" type="ORF">SAMN05192566_0829</name>
</gene>
<dbReference type="RefSeq" id="WP_091470570.1">
    <property type="nucleotide sequence ID" value="NZ_FNFX01000002.1"/>
</dbReference>
<dbReference type="InterPro" id="IPR035959">
    <property type="entry name" value="RutC-like_sf"/>
</dbReference>
<evidence type="ECO:0000313" key="3">
    <source>
        <dbReference type="Proteomes" id="UP000198629"/>
    </source>
</evidence>
<accession>A0A1G9AUT8</accession>
<dbReference type="GO" id="GO:0005829">
    <property type="term" value="C:cytosol"/>
    <property type="evidence" value="ECO:0007669"/>
    <property type="project" value="TreeGrafter"/>
</dbReference>
<dbReference type="GO" id="GO:0019239">
    <property type="term" value="F:deaminase activity"/>
    <property type="evidence" value="ECO:0007669"/>
    <property type="project" value="TreeGrafter"/>
</dbReference>
<protein>
    <submittedName>
        <fullName evidence="2">Endoribonuclease L-PSP</fullName>
    </submittedName>
</protein>
<dbReference type="STRING" id="492660.SAMN05192566_0829"/>
<dbReference type="EMBL" id="FNFX01000002">
    <property type="protein sequence ID" value="SDK31037.1"/>
    <property type="molecule type" value="Genomic_DNA"/>
</dbReference>
<dbReference type="CDD" id="cd00448">
    <property type="entry name" value="YjgF_YER057c_UK114_family"/>
    <property type="match status" value="1"/>
</dbReference>
<dbReference type="Gene3D" id="3.30.1330.40">
    <property type="entry name" value="RutC-like"/>
    <property type="match status" value="1"/>
</dbReference>
<dbReference type="InterPro" id="IPR006175">
    <property type="entry name" value="YjgF/YER057c/UK114"/>
</dbReference>
<dbReference type="InterPro" id="IPR019897">
    <property type="entry name" value="RidA_CS"/>
</dbReference>
<dbReference type="Pfam" id="PF01042">
    <property type="entry name" value="Ribonuc_L-PSP"/>
    <property type="match status" value="1"/>
</dbReference>
<name>A0A1G9AUT8_9PROT</name>
<dbReference type="PANTHER" id="PTHR11803">
    <property type="entry name" value="2-IMINOBUTANOATE/2-IMINOPROPANOATE DEAMINASE RIDA"/>
    <property type="match status" value="1"/>
</dbReference>